<gene>
    <name evidence="1" type="ORF">I4W93_011765</name>
</gene>
<organism evidence="1 2">
    <name type="scientific">Rheinheimera maricola</name>
    <dbReference type="NCBI Taxonomy" id="2793282"/>
    <lineage>
        <taxon>Bacteria</taxon>
        <taxon>Pseudomonadati</taxon>
        <taxon>Pseudomonadota</taxon>
        <taxon>Gammaproteobacteria</taxon>
        <taxon>Chromatiales</taxon>
        <taxon>Chromatiaceae</taxon>
        <taxon>Rheinheimera</taxon>
    </lineage>
</organism>
<proteinExistence type="predicted"/>
<dbReference type="Proteomes" id="UP000663814">
    <property type="component" value="Unassembled WGS sequence"/>
</dbReference>
<reference evidence="1 2" key="1">
    <citation type="submission" date="2020-12" db="EMBL/GenBank/DDBJ databases">
        <authorList>
            <person name="Ruan W."/>
            <person name="Khan S.A."/>
            <person name="Jeon C.O."/>
        </authorList>
    </citation>
    <scope>NUCLEOTIDE SEQUENCE [LARGE SCALE GENOMIC DNA]</scope>
    <source>
        <strain evidence="1 2">MA-13</strain>
    </source>
</reference>
<comment type="caution">
    <text evidence="1">The sequence shown here is derived from an EMBL/GenBank/DDBJ whole genome shotgun (WGS) entry which is preliminary data.</text>
</comment>
<keyword evidence="2" id="KW-1185">Reference proteome</keyword>
<dbReference type="CDD" id="cd04221">
    <property type="entry name" value="MauL"/>
    <property type="match status" value="1"/>
</dbReference>
<protein>
    <submittedName>
        <fullName evidence="1">Methylamine utilization protein</fullName>
    </submittedName>
</protein>
<dbReference type="InterPro" id="IPR008972">
    <property type="entry name" value="Cupredoxin"/>
</dbReference>
<dbReference type="RefSeq" id="WP_224673402.1">
    <property type="nucleotide sequence ID" value="NZ_JAERPS020000004.1"/>
</dbReference>
<dbReference type="Gene3D" id="2.60.40.420">
    <property type="entry name" value="Cupredoxins - blue copper proteins"/>
    <property type="match status" value="1"/>
</dbReference>
<name>A0ABS7X9P0_9GAMM</name>
<sequence length="223" mass="24227">MLIKFICAIPDMAHFGASALFATIILGCSSSGAYSNTFSALITDQQNRPLTDAVVELISHKPLSDTAQPVASVAQQGLMFTPFVTAVTRGSLVDFPNKDKTRHHVYSFSAAKSFEIQLYSGKPEQPILFDQVGIVALGCNIHDYMQAYIYVGESQLLAVTGSNGLAEFNQLPAGDYQLKVWHPWQLQAFVEQTLALGSITQLQFQLPVADNVKPSAPKRGFGS</sequence>
<dbReference type="InterPro" id="IPR034242">
    <property type="entry name" value="MauL"/>
</dbReference>
<dbReference type="PROSITE" id="PS51257">
    <property type="entry name" value="PROKAR_LIPOPROTEIN"/>
    <property type="match status" value="1"/>
</dbReference>
<evidence type="ECO:0000313" key="2">
    <source>
        <dbReference type="Proteomes" id="UP000663814"/>
    </source>
</evidence>
<reference evidence="1 2" key="2">
    <citation type="submission" date="2021-08" db="EMBL/GenBank/DDBJ databases">
        <title>Rheinheimera aquimaris sp. nov., isolated from seawater of the East Sea in Korea.</title>
        <authorList>
            <person name="Kim K.H."/>
            <person name="Wenting R."/>
            <person name="Kim K.R."/>
            <person name="Jeon C.O."/>
        </authorList>
    </citation>
    <scope>NUCLEOTIDE SEQUENCE [LARGE SCALE GENOMIC DNA]</scope>
    <source>
        <strain evidence="1 2">MA-13</strain>
    </source>
</reference>
<dbReference type="SUPFAM" id="SSF49503">
    <property type="entry name" value="Cupredoxins"/>
    <property type="match status" value="1"/>
</dbReference>
<evidence type="ECO:0000313" key="1">
    <source>
        <dbReference type="EMBL" id="MBZ9612273.1"/>
    </source>
</evidence>
<dbReference type="EMBL" id="JAERPS020000004">
    <property type="protein sequence ID" value="MBZ9612273.1"/>
    <property type="molecule type" value="Genomic_DNA"/>
</dbReference>
<accession>A0ABS7X9P0</accession>